<evidence type="ECO:0000256" key="6">
    <source>
        <dbReference type="PIRNR" id="PIRNR000446"/>
    </source>
</evidence>
<dbReference type="InterPro" id="IPR016036">
    <property type="entry name" value="Malonyl_transacylase_ACP-bd"/>
</dbReference>
<evidence type="ECO:0000256" key="2">
    <source>
        <dbReference type="ARBA" id="ARBA00018953"/>
    </source>
</evidence>
<keyword evidence="10" id="KW-1185">Reference proteome</keyword>
<dbReference type="SMART" id="SM00827">
    <property type="entry name" value="PKS_AT"/>
    <property type="match status" value="1"/>
</dbReference>
<evidence type="ECO:0000313" key="10">
    <source>
        <dbReference type="Proteomes" id="UP000192923"/>
    </source>
</evidence>
<dbReference type="Gene3D" id="3.30.70.250">
    <property type="entry name" value="Malonyl-CoA ACP transacylase, ACP-binding"/>
    <property type="match status" value="1"/>
</dbReference>
<feature type="active site" evidence="7">
    <location>
        <position position="208"/>
    </location>
</feature>
<organism evidence="9 10">
    <name type="scientific">Methylomagnum ishizawai</name>
    <dbReference type="NCBI Taxonomy" id="1760988"/>
    <lineage>
        <taxon>Bacteria</taxon>
        <taxon>Pseudomonadati</taxon>
        <taxon>Pseudomonadota</taxon>
        <taxon>Gammaproteobacteria</taxon>
        <taxon>Methylococcales</taxon>
        <taxon>Methylococcaceae</taxon>
        <taxon>Methylomagnum</taxon>
    </lineage>
</organism>
<evidence type="ECO:0000256" key="4">
    <source>
        <dbReference type="ARBA" id="ARBA00023315"/>
    </source>
</evidence>
<dbReference type="InterPro" id="IPR024925">
    <property type="entry name" value="Malonyl_CoA-ACP_transAc"/>
</dbReference>
<protein>
    <recommendedName>
        <fullName evidence="2 6">Malonyl CoA-acyl carrier protein transacylase</fullName>
        <ecNumber evidence="1 6">2.3.1.39</ecNumber>
    </recommendedName>
</protein>
<dbReference type="PANTHER" id="PTHR42681">
    <property type="entry name" value="MALONYL-COA-ACYL CARRIER PROTEIN TRANSACYLASE, MITOCHONDRIAL"/>
    <property type="match status" value="1"/>
</dbReference>
<dbReference type="SUPFAM" id="SSF55048">
    <property type="entry name" value="Probable ACP-binding domain of malonyl-CoA ACP transacylase"/>
    <property type="match status" value="1"/>
</dbReference>
<dbReference type="SUPFAM" id="SSF52151">
    <property type="entry name" value="FabD/lysophospholipase-like"/>
    <property type="match status" value="1"/>
</dbReference>
<evidence type="ECO:0000256" key="1">
    <source>
        <dbReference type="ARBA" id="ARBA00013258"/>
    </source>
</evidence>
<dbReference type="NCBIfam" id="TIGR00128">
    <property type="entry name" value="fabD"/>
    <property type="match status" value="1"/>
</dbReference>
<dbReference type="InterPro" id="IPR050858">
    <property type="entry name" value="Mal-CoA-ACP_Trans/PKS_FabD"/>
</dbReference>
<evidence type="ECO:0000313" key="9">
    <source>
        <dbReference type="EMBL" id="SMF94894.1"/>
    </source>
</evidence>
<dbReference type="InterPro" id="IPR001227">
    <property type="entry name" value="Ac_transferase_dom_sf"/>
</dbReference>
<comment type="catalytic activity">
    <reaction evidence="5 6">
        <text>holo-[ACP] + malonyl-CoA = malonyl-[ACP] + CoA</text>
        <dbReference type="Rhea" id="RHEA:41792"/>
        <dbReference type="Rhea" id="RHEA-COMP:9623"/>
        <dbReference type="Rhea" id="RHEA-COMP:9685"/>
        <dbReference type="ChEBI" id="CHEBI:57287"/>
        <dbReference type="ChEBI" id="CHEBI:57384"/>
        <dbReference type="ChEBI" id="CHEBI:64479"/>
        <dbReference type="ChEBI" id="CHEBI:78449"/>
        <dbReference type="EC" id="2.3.1.39"/>
    </reaction>
</comment>
<dbReference type="Proteomes" id="UP000192923">
    <property type="component" value="Unassembled WGS sequence"/>
</dbReference>
<dbReference type="STRING" id="1760988.SAMN02949497_2233"/>
<evidence type="ECO:0000256" key="7">
    <source>
        <dbReference type="PIRSR" id="PIRSR000446-1"/>
    </source>
</evidence>
<dbReference type="GO" id="GO:0005829">
    <property type="term" value="C:cytosol"/>
    <property type="evidence" value="ECO:0007669"/>
    <property type="project" value="TreeGrafter"/>
</dbReference>
<dbReference type="InterPro" id="IPR004410">
    <property type="entry name" value="Malonyl_CoA-ACP_transAc_FabD"/>
</dbReference>
<accession>A0A1Y6D3C4</accession>
<evidence type="ECO:0000259" key="8">
    <source>
        <dbReference type="SMART" id="SM00827"/>
    </source>
</evidence>
<dbReference type="FunFam" id="3.30.70.250:FF:000001">
    <property type="entry name" value="Malonyl CoA-acyl carrier protein transacylase"/>
    <property type="match status" value="1"/>
</dbReference>
<feature type="domain" description="Malonyl-CoA:ACP transacylase (MAT)" evidence="8">
    <location>
        <begin position="13"/>
        <end position="314"/>
    </location>
</feature>
<name>A0A1Y6D3C4_9GAMM</name>
<evidence type="ECO:0000256" key="5">
    <source>
        <dbReference type="ARBA" id="ARBA00048462"/>
    </source>
</evidence>
<dbReference type="PIRSF" id="PIRSF000446">
    <property type="entry name" value="Mct"/>
    <property type="match status" value="1"/>
</dbReference>
<dbReference type="Pfam" id="PF00698">
    <property type="entry name" value="Acyl_transf_1"/>
    <property type="match status" value="1"/>
</dbReference>
<dbReference type="PANTHER" id="PTHR42681:SF1">
    <property type="entry name" value="MALONYL-COA-ACYL CARRIER PROTEIN TRANSACYLASE, MITOCHONDRIAL"/>
    <property type="match status" value="1"/>
</dbReference>
<evidence type="ECO:0000256" key="3">
    <source>
        <dbReference type="ARBA" id="ARBA00022679"/>
    </source>
</evidence>
<proteinExistence type="inferred from homology"/>
<gene>
    <name evidence="9" type="ORF">SAMN02949497_2233</name>
</gene>
<sequence>MEVKVTDHHLAFVFPGQGSQAVGMLAGLAAVHPEVEATFGFASEVLGYDLWDLVQHGPAERLNQTIHTQPAMLAAGVAAWRVWCRQTQVRPGWLAGHSLGEYTALVCAGALDFQAAVRLVEERARLMQEAVPADVGAMAAILGLGDAEVVEVCARASSDSEIVTAANFNDPKQIVIAGDKAAVMRAVDLAKAAGAKRAVVLPVSVPSHCPLMKPAAGRFAPVLDATAIAPPTFAVVHNVDVATHPEPAAIRAALAQQLHGAVRWADSVRYMSQQGVDRYVECGPGKVLAGLNKRIVPEAKTESLFDPASLAKALELAP</sequence>
<reference evidence="9 10" key="1">
    <citation type="submission" date="2016-12" db="EMBL/GenBank/DDBJ databases">
        <authorList>
            <person name="Song W.-J."/>
            <person name="Kurnit D.M."/>
        </authorList>
    </citation>
    <scope>NUCLEOTIDE SEQUENCE [LARGE SCALE GENOMIC DNA]</scope>
    <source>
        <strain evidence="9 10">175</strain>
    </source>
</reference>
<comment type="similarity">
    <text evidence="6">Belongs to the fabD family.</text>
</comment>
<dbReference type="GO" id="GO:0004314">
    <property type="term" value="F:[acyl-carrier-protein] S-malonyltransferase activity"/>
    <property type="evidence" value="ECO:0007669"/>
    <property type="project" value="UniProtKB-EC"/>
</dbReference>
<dbReference type="Gene3D" id="3.40.366.10">
    <property type="entry name" value="Malonyl-Coenzyme A Acyl Carrier Protein, domain 2"/>
    <property type="match status" value="1"/>
</dbReference>
<feature type="active site" evidence="7">
    <location>
        <position position="98"/>
    </location>
</feature>
<dbReference type="InterPro" id="IPR016035">
    <property type="entry name" value="Acyl_Trfase/lysoPLipase"/>
</dbReference>
<dbReference type="EMBL" id="FXAM01000001">
    <property type="protein sequence ID" value="SMF94894.1"/>
    <property type="molecule type" value="Genomic_DNA"/>
</dbReference>
<dbReference type="EC" id="2.3.1.39" evidence="1 6"/>
<dbReference type="GO" id="GO:0006633">
    <property type="term" value="P:fatty acid biosynthetic process"/>
    <property type="evidence" value="ECO:0007669"/>
    <property type="project" value="TreeGrafter"/>
</dbReference>
<keyword evidence="4 6" id="KW-0012">Acyltransferase</keyword>
<dbReference type="RefSeq" id="WP_085212671.1">
    <property type="nucleotide sequence ID" value="NZ_FXAM01000001.1"/>
</dbReference>
<dbReference type="InterPro" id="IPR014043">
    <property type="entry name" value="Acyl_transferase_dom"/>
</dbReference>
<keyword evidence="3 6" id="KW-0808">Transferase</keyword>
<dbReference type="AlphaFoldDB" id="A0A1Y6D3C4"/>